<gene>
    <name evidence="2" type="ORF">SteCoe_2579</name>
</gene>
<sequence length="113" mass="12742">MKLFLAFLVLIVAVSGKNISLDQTTHFSLSCKEDNWLSMSSSPSSGFVWYSPSNDFLLQEDPLGFYNAGFQYFNIKCSDKTVLGSTYGMNFYYVDATYELISTFQATIYISSI</sequence>
<dbReference type="AlphaFoldDB" id="A0A1R2CZ11"/>
<dbReference type="Proteomes" id="UP000187209">
    <property type="component" value="Unassembled WGS sequence"/>
</dbReference>
<dbReference type="EMBL" id="MPUH01000029">
    <property type="protein sequence ID" value="OMJ94244.1"/>
    <property type="molecule type" value="Genomic_DNA"/>
</dbReference>
<keyword evidence="3" id="KW-1185">Reference proteome</keyword>
<proteinExistence type="predicted"/>
<evidence type="ECO:0000313" key="3">
    <source>
        <dbReference type="Proteomes" id="UP000187209"/>
    </source>
</evidence>
<keyword evidence="1" id="KW-0732">Signal</keyword>
<accession>A0A1R2CZ11</accession>
<organism evidence="2 3">
    <name type="scientific">Stentor coeruleus</name>
    <dbReference type="NCBI Taxonomy" id="5963"/>
    <lineage>
        <taxon>Eukaryota</taxon>
        <taxon>Sar</taxon>
        <taxon>Alveolata</taxon>
        <taxon>Ciliophora</taxon>
        <taxon>Postciliodesmatophora</taxon>
        <taxon>Heterotrichea</taxon>
        <taxon>Heterotrichida</taxon>
        <taxon>Stentoridae</taxon>
        <taxon>Stentor</taxon>
    </lineage>
</organism>
<comment type="caution">
    <text evidence="2">The sequence shown here is derived from an EMBL/GenBank/DDBJ whole genome shotgun (WGS) entry which is preliminary data.</text>
</comment>
<evidence type="ECO:0008006" key="4">
    <source>
        <dbReference type="Google" id="ProtNLM"/>
    </source>
</evidence>
<evidence type="ECO:0000256" key="1">
    <source>
        <dbReference type="SAM" id="SignalP"/>
    </source>
</evidence>
<feature type="chain" id="PRO_5012073973" description="Ig-like domain-containing protein" evidence="1">
    <location>
        <begin position="17"/>
        <end position="113"/>
    </location>
</feature>
<reference evidence="2 3" key="1">
    <citation type="submission" date="2016-11" db="EMBL/GenBank/DDBJ databases">
        <title>The macronuclear genome of Stentor coeruleus: a giant cell with tiny introns.</title>
        <authorList>
            <person name="Slabodnick M."/>
            <person name="Ruby J.G."/>
            <person name="Reiff S.B."/>
            <person name="Swart E.C."/>
            <person name="Gosai S."/>
            <person name="Prabakaran S."/>
            <person name="Witkowska E."/>
            <person name="Larue G.E."/>
            <person name="Fisher S."/>
            <person name="Freeman R.M."/>
            <person name="Gunawardena J."/>
            <person name="Chu W."/>
            <person name="Stover N.A."/>
            <person name="Gregory B.D."/>
            <person name="Nowacki M."/>
            <person name="Derisi J."/>
            <person name="Roy S.W."/>
            <person name="Marshall W.F."/>
            <person name="Sood P."/>
        </authorList>
    </citation>
    <scope>NUCLEOTIDE SEQUENCE [LARGE SCALE GENOMIC DNA]</scope>
    <source>
        <strain evidence="2">WM001</strain>
    </source>
</reference>
<feature type="signal peptide" evidence="1">
    <location>
        <begin position="1"/>
        <end position="16"/>
    </location>
</feature>
<name>A0A1R2CZ11_9CILI</name>
<evidence type="ECO:0000313" key="2">
    <source>
        <dbReference type="EMBL" id="OMJ94244.1"/>
    </source>
</evidence>
<protein>
    <recommendedName>
        <fullName evidence="4">Ig-like domain-containing protein</fullName>
    </recommendedName>
</protein>